<feature type="compositionally biased region" description="Low complexity" evidence="6">
    <location>
        <begin position="63"/>
        <end position="79"/>
    </location>
</feature>
<feature type="domain" description="SANT" evidence="8">
    <location>
        <begin position="112"/>
        <end position="160"/>
    </location>
</feature>
<keyword evidence="5" id="KW-0539">Nucleus</keyword>
<feature type="compositionally biased region" description="Basic and acidic residues" evidence="6">
    <location>
        <begin position="80"/>
        <end position="91"/>
    </location>
</feature>
<dbReference type="PANTHER" id="PTHR44191">
    <property type="entry name" value="TRANSCRIPTION FACTOR KUA1"/>
    <property type="match status" value="1"/>
</dbReference>
<name>A0A834U137_9FABA</name>
<evidence type="ECO:0000256" key="4">
    <source>
        <dbReference type="ARBA" id="ARBA00023163"/>
    </source>
</evidence>
<keyword evidence="4" id="KW-0804">Transcription</keyword>
<evidence type="ECO:0000259" key="7">
    <source>
        <dbReference type="PROSITE" id="PS50090"/>
    </source>
</evidence>
<dbReference type="CDD" id="cd00167">
    <property type="entry name" value="SANT"/>
    <property type="match status" value="1"/>
</dbReference>
<dbReference type="InterPro" id="IPR017884">
    <property type="entry name" value="SANT_dom"/>
</dbReference>
<reference evidence="10" key="1">
    <citation type="submission" date="2020-09" db="EMBL/GenBank/DDBJ databases">
        <title>Genome-Enabled Discovery of Anthraquinone Biosynthesis in Senna tora.</title>
        <authorList>
            <person name="Kang S.-H."/>
            <person name="Pandey R.P."/>
            <person name="Lee C.-M."/>
            <person name="Sim J.-S."/>
            <person name="Jeong J.-T."/>
            <person name="Choi B.-S."/>
            <person name="Jung M."/>
            <person name="Ginzburg D."/>
            <person name="Zhao K."/>
            <person name="Won S.Y."/>
            <person name="Oh T.-J."/>
            <person name="Yu Y."/>
            <person name="Kim N.-H."/>
            <person name="Lee O.R."/>
            <person name="Lee T.-H."/>
            <person name="Bashyal P."/>
            <person name="Kim T.-S."/>
            <person name="Lee W.-H."/>
            <person name="Kawkins C."/>
            <person name="Kim C.-K."/>
            <person name="Kim J.S."/>
            <person name="Ahn B.O."/>
            <person name="Rhee S.Y."/>
            <person name="Sohng J.K."/>
        </authorList>
    </citation>
    <scope>NUCLEOTIDE SEQUENCE</scope>
    <source>
        <tissue evidence="10">Leaf</tissue>
    </source>
</reference>
<dbReference type="Pfam" id="PF00249">
    <property type="entry name" value="Myb_DNA-binding"/>
    <property type="match status" value="1"/>
</dbReference>
<dbReference type="GO" id="GO:0003677">
    <property type="term" value="F:DNA binding"/>
    <property type="evidence" value="ECO:0007669"/>
    <property type="project" value="UniProtKB-KW"/>
</dbReference>
<evidence type="ECO:0000259" key="9">
    <source>
        <dbReference type="PROSITE" id="PS51294"/>
    </source>
</evidence>
<dbReference type="GO" id="GO:0006355">
    <property type="term" value="P:regulation of DNA-templated transcription"/>
    <property type="evidence" value="ECO:0007669"/>
    <property type="project" value="UniProtKB-ARBA"/>
</dbReference>
<evidence type="ECO:0000259" key="8">
    <source>
        <dbReference type="PROSITE" id="PS51293"/>
    </source>
</evidence>
<dbReference type="Proteomes" id="UP000634136">
    <property type="component" value="Unassembled WGS sequence"/>
</dbReference>
<dbReference type="NCBIfam" id="TIGR01557">
    <property type="entry name" value="myb_SHAQKYF"/>
    <property type="match status" value="1"/>
</dbReference>
<accession>A0A834U137</accession>
<organism evidence="10 11">
    <name type="scientific">Senna tora</name>
    <dbReference type="NCBI Taxonomy" id="362788"/>
    <lineage>
        <taxon>Eukaryota</taxon>
        <taxon>Viridiplantae</taxon>
        <taxon>Streptophyta</taxon>
        <taxon>Embryophyta</taxon>
        <taxon>Tracheophyta</taxon>
        <taxon>Spermatophyta</taxon>
        <taxon>Magnoliopsida</taxon>
        <taxon>eudicotyledons</taxon>
        <taxon>Gunneridae</taxon>
        <taxon>Pentapetalae</taxon>
        <taxon>rosids</taxon>
        <taxon>fabids</taxon>
        <taxon>Fabales</taxon>
        <taxon>Fabaceae</taxon>
        <taxon>Caesalpinioideae</taxon>
        <taxon>Cassia clade</taxon>
        <taxon>Senna</taxon>
    </lineage>
</organism>
<dbReference type="FunFam" id="1.10.10.60:FF:000009">
    <property type="entry name" value="transcription factor MYB1R1"/>
    <property type="match status" value="1"/>
</dbReference>
<dbReference type="GO" id="GO:0009739">
    <property type="term" value="P:response to gibberellin"/>
    <property type="evidence" value="ECO:0007669"/>
    <property type="project" value="TreeGrafter"/>
</dbReference>
<dbReference type="SMART" id="SM00717">
    <property type="entry name" value="SANT"/>
    <property type="match status" value="1"/>
</dbReference>
<feature type="domain" description="HTH myb-type" evidence="9">
    <location>
        <begin position="104"/>
        <end position="160"/>
    </location>
</feature>
<keyword evidence="11" id="KW-1185">Reference proteome</keyword>
<evidence type="ECO:0000313" key="11">
    <source>
        <dbReference type="Proteomes" id="UP000634136"/>
    </source>
</evidence>
<dbReference type="SUPFAM" id="SSF46689">
    <property type="entry name" value="Homeodomain-like"/>
    <property type="match status" value="1"/>
</dbReference>
<dbReference type="GO" id="GO:0005634">
    <property type="term" value="C:nucleus"/>
    <property type="evidence" value="ECO:0007669"/>
    <property type="project" value="UniProtKB-SubCell"/>
</dbReference>
<keyword evidence="3" id="KW-0238">DNA-binding</keyword>
<evidence type="ECO:0000313" key="10">
    <source>
        <dbReference type="EMBL" id="KAF7830476.1"/>
    </source>
</evidence>
<evidence type="ECO:0000256" key="6">
    <source>
        <dbReference type="SAM" id="MobiDB-lite"/>
    </source>
</evidence>
<protein>
    <submittedName>
        <fullName evidence="10">Transcription factor MYBS3</fullName>
    </submittedName>
</protein>
<dbReference type="EMBL" id="JAAIUW010000005">
    <property type="protein sequence ID" value="KAF7830476.1"/>
    <property type="molecule type" value="Genomic_DNA"/>
</dbReference>
<evidence type="ECO:0000256" key="2">
    <source>
        <dbReference type="ARBA" id="ARBA00023015"/>
    </source>
</evidence>
<keyword evidence="2" id="KW-0805">Transcription regulation</keyword>
<dbReference type="Gene3D" id="1.10.10.60">
    <property type="entry name" value="Homeodomain-like"/>
    <property type="match status" value="1"/>
</dbReference>
<comment type="caution">
    <text evidence="10">The sequence shown here is derived from an EMBL/GenBank/DDBJ whole genome shotgun (WGS) entry which is preliminary data.</text>
</comment>
<dbReference type="InterPro" id="IPR006447">
    <property type="entry name" value="Myb_dom_plants"/>
</dbReference>
<dbReference type="PROSITE" id="PS51294">
    <property type="entry name" value="HTH_MYB"/>
    <property type="match status" value="1"/>
</dbReference>
<proteinExistence type="predicted"/>
<dbReference type="PANTHER" id="PTHR44191:SF62">
    <property type="entry name" value="OS04G0341900 PROTEIN"/>
    <property type="match status" value="1"/>
</dbReference>
<dbReference type="InterPro" id="IPR017930">
    <property type="entry name" value="Myb_dom"/>
</dbReference>
<sequence length="271" mass="30283">MGRKCSYCGNLGHNSRTCNSYNRGGLKIFGVQLDPSSSSSPSTYNFSIKRSFSMDCFPSSHTSLSPPSSSSSSPNSLLEPIHHDNSDHKMSDAYLPNDLITRTQERKKGVAWTEEEHRIFLIGLKKLGKGDWRGISKNFVTTRTPTQVASHAQKYFLRQNNSNKRKRYHTLLHVEQQNTTVEPISCFSEPIKALGPFGFASETTEDTSCSNLWKSKRMCVSQWLSSAHHSAGLNWFTSLAKYTSTIQSVEPDLELKLAAPTPFKLRGPSIS</sequence>
<dbReference type="AlphaFoldDB" id="A0A834U137"/>
<comment type="subcellular location">
    <subcellularLocation>
        <location evidence="1">Nucleus</location>
    </subcellularLocation>
</comment>
<dbReference type="PROSITE" id="PS51293">
    <property type="entry name" value="SANT"/>
    <property type="match status" value="1"/>
</dbReference>
<feature type="region of interest" description="Disordered" evidence="6">
    <location>
        <begin position="63"/>
        <end position="92"/>
    </location>
</feature>
<dbReference type="InterPro" id="IPR052245">
    <property type="entry name" value="Plant_Stress_Dev_TF"/>
</dbReference>
<evidence type="ECO:0000256" key="1">
    <source>
        <dbReference type="ARBA" id="ARBA00004123"/>
    </source>
</evidence>
<dbReference type="GO" id="GO:0009723">
    <property type="term" value="P:response to ethylene"/>
    <property type="evidence" value="ECO:0007669"/>
    <property type="project" value="TreeGrafter"/>
</dbReference>
<evidence type="ECO:0000256" key="5">
    <source>
        <dbReference type="ARBA" id="ARBA00023242"/>
    </source>
</evidence>
<gene>
    <name evidence="10" type="ORF">G2W53_012809</name>
</gene>
<dbReference type="InterPro" id="IPR001005">
    <property type="entry name" value="SANT/Myb"/>
</dbReference>
<dbReference type="PROSITE" id="PS50090">
    <property type="entry name" value="MYB_LIKE"/>
    <property type="match status" value="1"/>
</dbReference>
<evidence type="ECO:0000256" key="3">
    <source>
        <dbReference type="ARBA" id="ARBA00023125"/>
    </source>
</evidence>
<dbReference type="InterPro" id="IPR009057">
    <property type="entry name" value="Homeodomain-like_sf"/>
</dbReference>
<feature type="domain" description="Myb-like" evidence="7">
    <location>
        <begin position="104"/>
        <end position="156"/>
    </location>
</feature>
<dbReference type="OrthoDB" id="118550at2759"/>